<sequence length="459" mass="51588">MVEKVCCRYSGDRVKRQHLIQPSKKKKESKKEKEKVVKKTATAKLDQEEFKALTPVLALTPVSEREPKTAEEYVEERKGLKQIAAQSPTAKDKKSQKDRETKVPKGLSTANSINATLLKKSDTISVASGLPRLSTASSTHAAPSKRIDTVNVAPGLPKELSKLKQPTTKKFSRKKRLKSRPMKETSIIELATKVKNRKPRIPEPDKPRSVDEIPYPRPRYDRKKKKRKTQRTKEEFVPQIDAAFLVPEADMFQQLPVAETEEIAFKPSGVTLPKTGLPMVQGNSDNNGLIMVKGQPFWFTDIPPDDTDEELVMNAAVLIDVLENRMKLVPMPDIEIVLDPMEETTALAARDSLCYTKDVIFGNTVRSMVNLNELSIHSLSLKGRKKAVEPISADELKSLAIKEPTELHEYYRATYDKCNAVPFKPTLKTRKTLPRSCGSDADSDSSRRDAKQTTRRDAQ</sequence>
<dbReference type="EMBL" id="CATQJL010000112">
    <property type="protein sequence ID" value="CAJ0595670.1"/>
    <property type="molecule type" value="Genomic_DNA"/>
</dbReference>
<keyword evidence="3" id="KW-1185">Reference proteome</keyword>
<comment type="caution">
    <text evidence="2">The sequence shown here is derived from an EMBL/GenBank/DDBJ whole genome shotgun (WGS) entry which is preliminary data.</text>
</comment>
<feature type="compositionally biased region" description="Basic residues" evidence="1">
    <location>
        <begin position="220"/>
        <end position="230"/>
    </location>
</feature>
<protein>
    <submittedName>
        <fullName evidence="2">Uncharacterized protein</fullName>
    </submittedName>
</protein>
<feature type="compositionally biased region" description="Basic and acidic residues" evidence="1">
    <location>
        <begin position="200"/>
        <end position="211"/>
    </location>
</feature>
<evidence type="ECO:0000313" key="3">
    <source>
        <dbReference type="Proteomes" id="UP001176961"/>
    </source>
</evidence>
<feature type="compositionally biased region" description="Basic and acidic residues" evidence="1">
    <location>
        <begin position="444"/>
        <end position="459"/>
    </location>
</feature>
<dbReference type="InterPro" id="IPR008569">
    <property type="entry name" value="DUF851"/>
</dbReference>
<feature type="region of interest" description="Disordered" evidence="1">
    <location>
        <begin position="429"/>
        <end position="459"/>
    </location>
</feature>
<feature type="region of interest" description="Disordered" evidence="1">
    <location>
        <begin position="192"/>
        <end position="233"/>
    </location>
</feature>
<name>A0AA36M265_CYLNA</name>
<proteinExistence type="predicted"/>
<feature type="compositionally biased region" description="Basic and acidic residues" evidence="1">
    <location>
        <begin position="63"/>
        <end position="79"/>
    </location>
</feature>
<feature type="region of interest" description="Disordered" evidence="1">
    <location>
        <begin position="133"/>
        <end position="158"/>
    </location>
</feature>
<accession>A0AA36M265</accession>
<evidence type="ECO:0000313" key="2">
    <source>
        <dbReference type="EMBL" id="CAJ0595670.1"/>
    </source>
</evidence>
<feature type="region of interest" description="Disordered" evidence="1">
    <location>
        <begin position="62"/>
        <end position="111"/>
    </location>
</feature>
<dbReference type="AlphaFoldDB" id="A0AA36M265"/>
<feature type="compositionally biased region" description="Basic and acidic residues" evidence="1">
    <location>
        <begin position="90"/>
        <end position="103"/>
    </location>
</feature>
<gene>
    <name evidence="2" type="ORF">CYNAS_LOCUS7653</name>
</gene>
<reference evidence="2" key="1">
    <citation type="submission" date="2023-07" db="EMBL/GenBank/DDBJ databases">
        <authorList>
            <consortium name="CYATHOMIX"/>
        </authorList>
    </citation>
    <scope>NUCLEOTIDE SEQUENCE</scope>
    <source>
        <strain evidence="2">N/A</strain>
    </source>
</reference>
<dbReference type="Pfam" id="PF05867">
    <property type="entry name" value="DUF851"/>
    <property type="match status" value="1"/>
</dbReference>
<feature type="region of interest" description="Disordered" evidence="1">
    <location>
        <begin position="16"/>
        <end position="35"/>
    </location>
</feature>
<evidence type="ECO:0000256" key="1">
    <source>
        <dbReference type="SAM" id="MobiDB-lite"/>
    </source>
</evidence>
<feature type="compositionally biased region" description="Basic residues" evidence="1">
    <location>
        <begin position="16"/>
        <end position="28"/>
    </location>
</feature>
<dbReference type="Proteomes" id="UP001176961">
    <property type="component" value="Unassembled WGS sequence"/>
</dbReference>
<organism evidence="2 3">
    <name type="scientific">Cylicocyclus nassatus</name>
    <name type="common">Nematode worm</name>
    <dbReference type="NCBI Taxonomy" id="53992"/>
    <lineage>
        <taxon>Eukaryota</taxon>
        <taxon>Metazoa</taxon>
        <taxon>Ecdysozoa</taxon>
        <taxon>Nematoda</taxon>
        <taxon>Chromadorea</taxon>
        <taxon>Rhabditida</taxon>
        <taxon>Rhabditina</taxon>
        <taxon>Rhabditomorpha</taxon>
        <taxon>Strongyloidea</taxon>
        <taxon>Strongylidae</taxon>
        <taxon>Cylicocyclus</taxon>
    </lineage>
</organism>